<dbReference type="AlphaFoldDB" id="A0A9Q4ARY2"/>
<reference evidence="2" key="1">
    <citation type="submission" date="2022-06" db="EMBL/GenBank/DDBJ databases">
        <title>Devosia sp. XJ19-45 genome assembly.</title>
        <authorList>
            <person name="Li B."/>
            <person name="Cai M."/>
            <person name="Nie G."/>
            <person name="Li W."/>
        </authorList>
    </citation>
    <scope>NUCLEOTIDE SEQUENCE</scope>
    <source>
        <strain evidence="2">XJ19-45</strain>
    </source>
</reference>
<dbReference type="RefSeq" id="WP_254675767.1">
    <property type="nucleotide sequence ID" value="NZ_JAMWDU010000007.1"/>
</dbReference>
<keyword evidence="1" id="KW-1133">Transmembrane helix</keyword>
<keyword evidence="3" id="KW-1185">Reference proteome</keyword>
<dbReference type="EMBL" id="JAMWDU010000007">
    <property type="protein sequence ID" value="MCP8888794.1"/>
    <property type="molecule type" value="Genomic_DNA"/>
</dbReference>
<evidence type="ECO:0000256" key="1">
    <source>
        <dbReference type="SAM" id="Phobius"/>
    </source>
</evidence>
<evidence type="ECO:0000313" key="3">
    <source>
        <dbReference type="Proteomes" id="UP001060275"/>
    </source>
</evidence>
<comment type="caution">
    <text evidence="2">The sequence shown here is derived from an EMBL/GenBank/DDBJ whole genome shotgun (WGS) entry which is preliminary data.</text>
</comment>
<feature type="transmembrane region" description="Helical" evidence="1">
    <location>
        <begin position="12"/>
        <end position="35"/>
    </location>
</feature>
<evidence type="ECO:0000313" key="2">
    <source>
        <dbReference type="EMBL" id="MCP8888794.1"/>
    </source>
</evidence>
<keyword evidence="1" id="KW-0812">Transmembrane</keyword>
<dbReference type="Proteomes" id="UP001060275">
    <property type="component" value="Unassembled WGS sequence"/>
</dbReference>
<dbReference type="InterPro" id="IPR015001">
    <property type="entry name" value="DUF1850"/>
</dbReference>
<dbReference type="Pfam" id="PF08905">
    <property type="entry name" value="DUF1850"/>
    <property type="match status" value="1"/>
</dbReference>
<protein>
    <submittedName>
        <fullName evidence="2">DUF1850 domain-containing protein</fullName>
    </submittedName>
</protein>
<proteinExistence type="predicted"/>
<organism evidence="2 3">
    <name type="scientific">Devosia ureilytica</name>
    <dbReference type="NCBI Taxonomy" id="2952754"/>
    <lineage>
        <taxon>Bacteria</taxon>
        <taxon>Pseudomonadati</taxon>
        <taxon>Pseudomonadota</taxon>
        <taxon>Alphaproteobacteria</taxon>
        <taxon>Hyphomicrobiales</taxon>
        <taxon>Devosiaceae</taxon>
        <taxon>Devosia</taxon>
    </lineage>
</organism>
<name>A0A9Q4ARY2_9HYPH</name>
<gene>
    <name evidence="2" type="ORF">NF348_16905</name>
</gene>
<keyword evidence="1" id="KW-0472">Membrane</keyword>
<accession>A0A9Q4ARY2</accession>
<sequence>MAHAAAAQGRGVLMLCVASAGAIAALAVSSFSLGWTHSVEKTQWQEHWVVQAETLQLVQASVEGPGAGIAVPPDAVWDEGRWTYVPSLPPLPELVLAASGMTPSPWTLCLPDGNCRSLGGEAGEPVRIWVAPLCEPQ</sequence>